<dbReference type="Gene3D" id="3.90.550.10">
    <property type="entry name" value="Spore Coat Polysaccharide Biosynthesis Protein SpsA, Chain A"/>
    <property type="match status" value="1"/>
</dbReference>
<keyword evidence="4" id="KW-1185">Reference proteome</keyword>
<evidence type="ECO:0000313" key="3">
    <source>
        <dbReference type="EMBL" id="KAJ9607277.1"/>
    </source>
</evidence>
<keyword evidence="1" id="KW-0808">Transferase</keyword>
<dbReference type="AlphaFoldDB" id="A0AA38X5S8"/>
<evidence type="ECO:0000256" key="1">
    <source>
        <dbReference type="ARBA" id="ARBA00022679"/>
    </source>
</evidence>
<dbReference type="PANTHER" id="PTHR19136:SF81">
    <property type="entry name" value="MOLYBDENUM COFACTOR GUANYLYLTRANSFERASE"/>
    <property type="match status" value="1"/>
</dbReference>
<reference evidence="3" key="1">
    <citation type="submission" date="2022-10" db="EMBL/GenBank/DDBJ databases">
        <title>Culturing micro-colonial fungi from biological soil crusts in the Mojave desert and describing Neophaeococcomyces mojavensis, and introducing the new genera and species Taxawa tesnikishii.</title>
        <authorList>
            <person name="Kurbessoian T."/>
            <person name="Stajich J.E."/>
        </authorList>
    </citation>
    <scope>NUCLEOTIDE SEQUENCE</scope>
    <source>
        <strain evidence="3">TK_41</strain>
    </source>
</reference>
<dbReference type="Pfam" id="PF12804">
    <property type="entry name" value="NTP_transf_3"/>
    <property type="match status" value="1"/>
</dbReference>
<sequence length="250" mass="28443">MAENYRIRSLILVGGRSSRMGSPKYLLNTPISPETAVPLIEKIIMVHQICQDYYRDMSRTTDVSTRDATQSKELNRLLANSMVDQTRVHYIVDRTPDAGPASGLIRAHEDDAAAHWLVSGCDYPLLEVQTLSVLIQNHLKGKKAITCFRNADGWNEPLLAIWSPVALRRLHDLGRENPAVGPNRVIREFASKQDTSDNTEQFRFGVMTITPPTQSWLRNVNTREEWEAIQPEIPDFFQSSKMERPSHSHH</sequence>
<comment type="caution">
    <text evidence="3">The sequence shown here is derived from an EMBL/GenBank/DDBJ whole genome shotgun (WGS) entry which is preliminary data.</text>
</comment>
<name>A0AA38X5S8_9EURO</name>
<gene>
    <name evidence="3" type="ORF">H2200_008350</name>
</gene>
<dbReference type="InterPro" id="IPR025877">
    <property type="entry name" value="MobA-like_NTP_Trfase"/>
</dbReference>
<protein>
    <recommendedName>
        <fullName evidence="2">MobA-like NTP transferase domain-containing protein</fullName>
    </recommendedName>
</protein>
<dbReference type="InterPro" id="IPR029044">
    <property type="entry name" value="Nucleotide-diphossugar_trans"/>
</dbReference>
<dbReference type="EMBL" id="JAPDRK010000012">
    <property type="protein sequence ID" value="KAJ9607277.1"/>
    <property type="molecule type" value="Genomic_DNA"/>
</dbReference>
<dbReference type="GO" id="GO:0016779">
    <property type="term" value="F:nucleotidyltransferase activity"/>
    <property type="evidence" value="ECO:0007669"/>
    <property type="project" value="UniProtKB-ARBA"/>
</dbReference>
<evidence type="ECO:0000313" key="4">
    <source>
        <dbReference type="Proteomes" id="UP001172673"/>
    </source>
</evidence>
<organism evidence="3 4">
    <name type="scientific">Cladophialophora chaetospira</name>
    <dbReference type="NCBI Taxonomy" id="386627"/>
    <lineage>
        <taxon>Eukaryota</taxon>
        <taxon>Fungi</taxon>
        <taxon>Dikarya</taxon>
        <taxon>Ascomycota</taxon>
        <taxon>Pezizomycotina</taxon>
        <taxon>Eurotiomycetes</taxon>
        <taxon>Chaetothyriomycetidae</taxon>
        <taxon>Chaetothyriales</taxon>
        <taxon>Herpotrichiellaceae</taxon>
        <taxon>Cladophialophora</taxon>
    </lineage>
</organism>
<feature type="domain" description="MobA-like NTP transferase" evidence="2">
    <location>
        <begin position="10"/>
        <end position="187"/>
    </location>
</feature>
<proteinExistence type="predicted"/>
<dbReference type="SUPFAM" id="SSF53448">
    <property type="entry name" value="Nucleotide-diphospho-sugar transferases"/>
    <property type="match status" value="1"/>
</dbReference>
<accession>A0AA38X5S8</accession>
<evidence type="ECO:0000259" key="2">
    <source>
        <dbReference type="Pfam" id="PF12804"/>
    </source>
</evidence>
<dbReference type="Proteomes" id="UP001172673">
    <property type="component" value="Unassembled WGS sequence"/>
</dbReference>
<dbReference type="PANTHER" id="PTHR19136">
    <property type="entry name" value="MOLYBDENUM COFACTOR GUANYLYLTRANSFERASE"/>
    <property type="match status" value="1"/>
</dbReference>